<feature type="domain" description="MacB-like periplasmic core" evidence="8">
    <location>
        <begin position="102"/>
        <end position="318"/>
    </location>
</feature>
<dbReference type="Proteomes" id="UP001597116">
    <property type="component" value="Unassembled WGS sequence"/>
</dbReference>
<dbReference type="InterPro" id="IPR025857">
    <property type="entry name" value="MacB_PCD"/>
</dbReference>
<evidence type="ECO:0000256" key="5">
    <source>
        <dbReference type="ARBA" id="ARBA00023136"/>
    </source>
</evidence>
<dbReference type="NCBIfam" id="NF038404">
    <property type="entry name" value="perm_prefix_2"/>
    <property type="match status" value="1"/>
</dbReference>
<dbReference type="Pfam" id="PF02687">
    <property type="entry name" value="FtsX"/>
    <property type="match status" value="2"/>
</dbReference>
<feature type="transmembrane region" description="Helical" evidence="6">
    <location>
        <begin position="769"/>
        <end position="794"/>
    </location>
</feature>
<name>A0ABW3Q8W3_9BACT</name>
<feature type="domain" description="MacB-like periplasmic core" evidence="8">
    <location>
        <begin position="571"/>
        <end position="687"/>
    </location>
</feature>
<evidence type="ECO:0000313" key="9">
    <source>
        <dbReference type="EMBL" id="MFD1143822.1"/>
    </source>
</evidence>
<evidence type="ECO:0000256" key="3">
    <source>
        <dbReference type="ARBA" id="ARBA00022692"/>
    </source>
</evidence>
<keyword evidence="10" id="KW-1185">Reference proteome</keyword>
<comment type="caution">
    <text evidence="9">The sequence shown here is derived from an EMBL/GenBank/DDBJ whole genome shotgun (WGS) entry which is preliminary data.</text>
</comment>
<dbReference type="PANTHER" id="PTHR30572:SF18">
    <property type="entry name" value="ABC-TYPE MACROLIDE FAMILY EXPORT SYSTEM PERMEASE COMPONENT 2"/>
    <property type="match status" value="1"/>
</dbReference>
<dbReference type="Pfam" id="PF12704">
    <property type="entry name" value="MacB_PCD"/>
    <property type="match status" value="2"/>
</dbReference>
<protein>
    <submittedName>
        <fullName evidence="9">ABC transporter permease</fullName>
    </submittedName>
</protein>
<evidence type="ECO:0000259" key="8">
    <source>
        <dbReference type="Pfam" id="PF12704"/>
    </source>
</evidence>
<comment type="subcellular location">
    <subcellularLocation>
        <location evidence="1">Cell membrane</location>
        <topology evidence="1">Multi-pass membrane protein</topology>
    </subcellularLocation>
</comment>
<evidence type="ECO:0000256" key="1">
    <source>
        <dbReference type="ARBA" id="ARBA00004651"/>
    </source>
</evidence>
<keyword evidence="5 6" id="KW-0472">Membrane</keyword>
<proteinExistence type="predicted"/>
<keyword evidence="4 6" id="KW-1133">Transmembrane helix</keyword>
<dbReference type="RefSeq" id="WP_265993633.1">
    <property type="nucleotide sequence ID" value="NZ_CP110973.1"/>
</dbReference>
<feature type="transmembrane region" description="Helical" evidence="6">
    <location>
        <begin position="375"/>
        <end position="396"/>
    </location>
</feature>
<gene>
    <name evidence="9" type="ORF">ACFQ4C_22020</name>
</gene>
<evidence type="ECO:0000256" key="2">
    <source>
        <dbReference type="ARBA" id="ARBA00022475"/>
    </source>
</evidence>
<feature type="transmembrane region" description="Helical" evidence="6">
    <location>
        <begin position="806"/>
        <end position="834"/>
    </location>
</feature>
<dbReference type="PANTHER" id="PTHR30572">
    <property type="entry name" value="MEMBRANE COMPONENT OF TRANSPORTER-RELATED"/>
    <property type="match status" value="1"/>
</dbReference>
<dbReference type="InterPro" id="IPR003838">
    <property type="entry name" value="ABC3_permease_C"/>
</dbReference>
<evidence type="ECO:0000313" key="10">
    <source>
        <dbReference type="Proteomes" id="UP001597116"/>
    </source>
</evidence>
<dbReference type="InterPro" id="IPR050250">
    <property type="entry name" value="Macrolide_Exporter_MacB"/>
</dbReference>
<feature type="transmembrane region" description="Helical" evidence="6">
    <location>
        <begin position="467"/>
        <end position="493"/>
    </location>
</feature>
<feature type="transmembrane region" description="Helical" evidence="6">
    <location>
        <begin position="854"/>
        <end position="874"/>
    </location>
</feature>
<organism evidence="9 10">
    <name type="scientific">Larkinella insperata</name>
    <dbReference type="NCBI Taxonomy" id="332158"/>
    <lineage>
        <taxon>Bacteria</taxon>
        <taxon>Pseudomonadati</taxon>
        <taxon>Bacteroidota</taxon>
        <taxon>Cytophagia</taxon>
        <taxon>Cytophagales</taxon>
        <taxon>Spirosomataceae</taxon>
        <taxon>Larkinella</taxon>
    </lineage>
</organism>
<dbReference type="InterPro" id="IPR047699">
    <property type="entry name" value="Permease_put_prefix"/>
</dbReference>
<evidence type="ECO:0000256" key="4">
    <source>
        <dbReference type="ARBA" id="ARBA00022989"/>
    </source>
</evidence>
<evidence type="ECO:0000256" key="6">
    <source>
        <dbReference type="SAM" id="Phobius"/>
    </source>
</evidence>
<sequence>MSAPHTKPPRWAERLLSWLHPAETLEEVQGDLEELYGYWYRRKGPRHAKMRYVLSVFSALPPLVRRRQKVDSNRQRSFYAADMIRNHFKIAWRHLSQRKGYSAITIFGLALGLAVSLLNLLYVLDEFKYDRFHTSADRIYRINSTITYAGKESKGAVAPTPMGQTLKRDFPEVEEATRLGKYGSHLVKSGSVILREQNVLYADSTVFDVFTLPVLTGNAEKALTEPQSVVLTRSTAIRYFGSPDAVNRVLTFDHNDVRRVTAVIEDIPVQSHFRADFILPLHATKDAKANKWGNHIFNTYLLLKPGTNPRVVEAKFERILQTYVDPALRQFFQTTLADTRKAGNNFNYTLLPLRDIHLHSDRQGELAPNNSMESVYLFGLIALFILLIAVFNFINLTTAQSGKRAREVGVRKVMGSNRTELMGQFLAESVLITFLALLAGLGMVYLLLPTFNTLAAKTLSFSQLVNGTSICCLLMGAGLVGVLAGGYPALYLSSFQPIKVLKGKLWGLPQRQNLRSHLVVLQFMLSTLLIVGTLLIKQQLHYIQTKKIGFNKEQVVIVKTDQATESQVVTFRKEMLSKAAIKTGTVSGFLPVTSRRWNDRWYPERETDQKYSVNMQEWKVDASYISTFGMKLVRGRNFRIAETADSAAVIINETAAKRFGYQNPVGKTIHKTGGEQLTVIGVVADFHYESLRSTVEPVGLVANAGMLGSALEQSALAAVSFRLNTADIPAVLASMEQTWKRIAPGHPFEYSFLSDDFEAMYRVEQRVEYLFTVFATIAILIACLGLFGLSAFAAEQRTKEIGVRKVMGASIGSLVVLLTSDFLKPVLIAIALGLPIAWYLMDRWLQDFAYKINIHWWVFALAGVLAVGIALLTVSFQSIKAALVNPVKSLRNE</sequence>
<feature type="domain" description="ABC3 transporter permease C-terminal" evidence="7">
    <location>
        <begin position="380"/>
        <end position="497"/>
    </location>
</feature>
<dbReference type="EMBL" id="JBHTLP010000019">
    <property type="protein sequence ID" value="MFD1143822.1"/>
    <property type="molecule type" value="Genomic_DNA"/>
</dbReference>
<feature type="transmembrane region" description="Helical" evidence="6">
    <location>
        <begin position="425"/>
        <end position="447"/>
    </location>
</feature>
<keyword evidence="2" id="KW-1003">Cell membrane</keyword>
<keyword evidence="3 6" id="KW-0812">Transmembrane</keyword>
<feature type="transmembrane region" description="Helical" evidence="6">
    <location>
        <begin position="514"/>
        <end position="536"/>
    </location>
</feature>
<feature type="transmembrane region" description="Helical" evidence="6">
    <location>
        <begin position="101"/>
        <end position="124"/>
    </location>
</feature>
<reference evidence="10" key="1">
    <citation type="journal article" date="2019" name="Int. J. Syst. Evol. Microbiol.">
        <title>The Global Catalogue of Microorganisms (GCM) 10K type strain sequencing project: providing services to taxonomists for standard genome sequencing and annotation.</title>
        <authorList>
            <consortium name="The Broad Institute Genomics Platform"/>
            <consortium name="The Broad Institute Genome Sequencing Center for Infectious Disease"/>
            <person name="Wu L."/>
            <person name="Ma J."/>
        </authorList>
    </citation>
    <scope>NUCLEOTIDE SEQUENCE [LARGE SCALE GENOMIC DNA]</scope>
    <source>
        <strain evidence="10">CCUG 55608</strain>
    </source>
</reference>
<accession>A0ABW3Q8W3</accession>
<feature type="domain" description="ABC3 transporter permease C-terminal" evidence="7">
    <location>
        <begin position="773"/>
        <end position="882"/>
    </location>
</feature>
<evidence type="ECO:0000259" key="7">
    <source>
        <dbReference type="Pfam" id="PF02687"/>
    </source>
</evidence>